<keyword evidence="2" id="KW-1185">Reference proteome</keyword>
<comment type="caution">
    <text evidence="1">The sequence shown here is derived from an EMBL/GenBank/DDBJ whole genome shotgun (WGS) entry which is preliminary data.</text>
</comment>
<reference evidence="2" key="1">
    <citation type="journal article" date="2015" name="Nat. Genet.">
        <title>The genome and transcriptome of the zoonotic hookworm Ancylostoma ceylanicum identify infection-specific gene families.</title>
        <authorList>
            <person name="Schwarz E.M."/>
            <person name="Hu Y."/>
            <person name="Antoshechkin I."/>
            <person name="Miller M.M."/>
            <person name="Sternberg P.W."/>
            <person name="Aroian R.V."/>
        </authorList>
    </citation>
    <scope>NUCLEOTIDE SEQUENCE</scope>
    <source>
        <strain evidence="2">HY135</strain>
    </source>
</reference>
<organism evidence="1 2">
    <name type="scientific">Ancylostoma ceylanicum</name>
    <dbReference type="NCBI Taxonomy" id="53326"/>
    <lineage>
        <taxon>Eukaryota</taxon>
        <taxon>Metazoa</taxon>
        <taxon>Ecdysozoa</taxon>
        <taxon>Nematoda</taxon>
        <taxon>Chromadorea</taxon>
        <taxon>Rhabditida</taxon>
        <taxon>Rhabditina</taxon>
        <taxon>Rhabditomorpha</taxon>
        <taxon>Strongyloidea</taxon>
        <taxon>Ancylostomatidae</taxon>
        <taxon>Ancylostomatinae</taxon>
        <taxon>Ancylostoma</taxon>
    </lineage>
</organism>
<dbReference type="OrthoDB" id="5862059at2759"/>
<gene>
    <name evidence="1" type="primary">Acey_s0139.g2091</name>
    <name evidence="1" type="ORF">Y032_0139g2091</name>
</gene>
<dbReference type="EMBL" id="JARK01001475">
    <property type="protein sequence ID" value="EYB97549.1"/>
    <property type="molecule type" value="Genomic_DNA"/>
</dbReference>
<proteinExistence type="predicted"/>
<protein>
    <submittedName>
        <fullName evidence="1">Uncharacterized protein</fullName>
    </submittedName>
</protein>
<dbReference type="Proteomes" id="UP000024635">
    <property type="component" value="Unassembled WGS sequence"/>
</dbReference>
<dbReference type="AlphaFoldDB" id="A0A016T4R1"/>
<evidence type="ECO:0000313" key="1">
    <source>
        <dbReference type="EMBL" id="EYB97549.1"/>
    </source>
</evidence>
<accession>A0A016T4R1</accession>
<evidence type="ECO:0000313" key="2">
    <source>
        <dbReference type="Proteomes" id="UP000024635"/>
    </source>
</evidence>
<sequence>MSRFCAIALFPKAKSADVVSVNDVDGPPFMGKSSKVPWIGITKQSRSPSPLPTTPTDTASLDTAFPQKVCKLLDELIARTGQIERRMATKELQLKQQVDSQRLTGGVNETRLIGREILKRIPQNVNRGDEIEYTHSVRPRTGKGSIEDDTTSLFLQAEKSMGSVGKVDFNKQICEDRLERSRSESETKSCNRDPHYIVTAAFYRTNTSTSRYCFDDDEYEM</sequence>
<name>A0A016T4R1_9BILA</name>